<proteinExistence type="predicted"/>
<accession>A0ACB9JHL2</accession>
<reference evidence="1 2" key="2">
    <citation type="journal article" date="2022" name="Mol. Ecol. Resour.">
        <title>The genomes of chicory, endive, great burdock and yacon provide insights into Asteraceae paleo-polyploidization history and plant inulin production.</title>
        <authorList>
            <person name="Fan W."/>
            <person name="Wang S."/>
            <person name="Wang H."/>
            <person name="Wang A."/>
            <person name="Jiang F."/>
            <person name="Liu H."/>
            <person name="Zhao H."/>
            <person name="Xu D."/>
            <person name="Zhang Y."/>
        </authorList>
    </citation>
    <scope>NUCLEOTIDE SEQUENCE [LARGE SCALE GENOMIC DNA]</scope>
    <source>
        <strain evidence="2">cv. Yunnan</strain>
        <tissue evidence="1">Leaves</tissue>
    </source>
</reference>
<dbReference type="Proteomes" id="UP001056120">
    <property type="component" value="Linkage Group LG04"/>
</dbReference>
<evidence type="ECO:0000313" key="1">
    <source>
        <dbReference type="EMBL" id="KAI3819206.1"/>
    </source>
</evidence>
<gene>
    <name evidence="1" type="ORF">L1987_13031</name>
</gene>
<name>A0ACB9JHL2_9ASTR</name>
<sequence>MEETQTHGACKFKKLHGENQLGDLGAQRVEQILWPTGNLDEPIPYEFCSILPEGRLKEKFDMIPSLEELHALESEGFKLNVIVVDMQKDKKVSMLQQLGLSST</sequence>
<reference evidence="2" key="1">
    <citation type="journal article" date="2022" name="Mol. Ecol. Resour.">
        <title>The genomes of chicory, endive, great burdock and yacon provide insights into Asteraceae palaeo-polyploidization history and plant inulin production.</title>
        <authorList>
            <person name="Fan W."/>
            <person name="Wang S."/>
            <person name="Wang H."/>
            <person name="Wang A."/>
            <person name="Jiang F."/>
            <person name="Liu H."/>
            <person name="Zhao H."/>
            <person name="Xu D."/>
            <person name="Zhang Y."/>
        </authorList>
    </citation>
    <scope>NUCLEOTIDE SEQUENCE [LARGE SCALE GENOMIC DNA]</scope>
    <source>
        <strain evidence="2">cv. Yunnan</strain>
    </source>
</reference>
<protein>
    <submittedName>
        <fullName evidence="1">Uncharacterized protein</fullName>
    </submittedName>
</protein>
<organism evidence="1 2">
    <name type="scientific">Smallanthus sonchifolius</name>
    <dbReference type="NCBI Taxonomy" id="185202"/>
    <lineage>
        <taxon>Eukaryota</taxon>
        <taxon>Viridiplantae</taxon>
        <taxon>Streptophyta</taxon>
        <taxon>Embryophyta</taxon>
        <taxon>Tracheophyta</taxon>
        <taxon>Spermatophyta</taxon>
        <taxon>Magnoliopsida</taxon>
        <taxon>eudicotyledons</taxon>
        <taxon>Gunneridae</taxon>
        <taxon>Pentapetalae</taxon>
        <taxon>asterids</taxon>
        <taxon>campanulids</taxon>
        <taxon>Asterales</taxon>
        <taxon>Asteraceae</taxon>
        <taxon>Asteroideae</taxon>
        <taxon>Heliantheae alliance</taxon>
        <taxon>Millerieae</taxon>
        <taxon>Smallanthus</taxon>
    </lineage>
</organism>
<keyword evidence="2" id="KW-1185">Reference proteome</keyword>
<comment type="caution">
    <text evidence="1">The sequence shown here is derived from an EMBL/GenBank/DDBJ whole genome shotgun (WGS) entry which is preliminary data.</text>
</comment>
<evidence type="ECO:0000313" key="2">
    <source>
        <dbReference type="Proteomes" id="UP001056120"/>
    </source>
</evidence>
<dbReference type="EMBL" id="CM042021">
    <property type="protein sequence ID" value="KAI3819206.1"/>
    <property type="molecule type" value="Genomic_DNA"/>
</dbReference>